<name>A0A1S3K649_LINAN</name>
<protein>
    <submittedName>
        <fullName evidence="3">Uncharacterized protein LOC106178912</fullName>
    </submittedName>
</protein>
<keyword evidence="1" id="KW-0560">Oxidoreductase</keyword>
<dbReference type="InterPro" id="IPR020904">
    <property type="entry name" value="Sc_DH/Rdtase_CS"/>
</dbReference>
<dbReference type="Pfam" id="PF00106">
    <property type="entry name" value="adh_short"/>
    <property type="match status" value="2"/>
</dbReference>
<accession>A0A1S3K649</accession>
<dbReference type="InterPro" id="IPR036291">
    <property type="entry name" value="NAD(P)-bd_dom_sf"/>
</dbReference>
<organism evidence="2 3">
    <name type="scientific">Lingula anatina</name>
    <name type="common">Brachiopod</name>
    <name type="synonym">Lingula unguis</name>
    <dbReference type="NCBI Taxonomy" id="7574"/>
    <lineage>
        <taxon>Eukaryota</taxon>
        <taxon>Metazoa</taxon>
        <taxon>Spiralia</taxon>
        <taxon>Lophotrochozoa</taxon>
        <taxon>Brachiopoda</taxon>
        <taxon>Linguliformea</taxon>
        <taxon>Lingulata</taxon>
        <taxon>Lingulida</taxon>
        <taxon>Linguloidea</taxon>
        <taxon>Lingulidae</taxon>
        <taxon>Lingula</taxon>
    </lineage>
</organism>
<evidence type="ECO:0000313" key="2">
    <source>
        <dbReference type="Proteomes" id="UP000085678"/>
    </source>
</evidence>
<dbReference type="KEGG" id="lak:106178912"/>
<dbReference type="PANTHER" id="PTHR42808:SF4">
    <property type="entry name" value="SHORT CHAIN DEHYDROGENASE"/>
    <property type="match status" value="1"/>
</dbReference>
<dbReference type="AlphaFoldDB" id="A0A1S3K649"/>
<dbReference type="InterPro" id="IPR051935">
    <property type="entry name" value="HSDL2"/>
</dbReference>
<dbReference type="InterPro" id="IPR002347">
    <property type="entry name" value="SDR_fam"/>
</dbReference>
<dbReference type="PANTHER" id="PTHR42808">
    <property type="entry name" value="HYDROXYSTEROID DEHYDROGENASE-LIKE PROTEIN 2"/>
    <property type="match status" value="1"/>
</dbReference>
<dbReference type="Gene3D" id="3.40.50.720">
    <property type="entry name" value="NAD(P)-binding Rossmann-like Domain"/>
    <property type="match status" value="2"/>
</dbReference>
<dbReference type="OrthoDB" id="5327538at2759"/>
<dbReference type="STRING" id="7574.A0A1S3K649"/>
<dbReference type="GeneID" id="106178912"/>
<evidence type="ECO:0000256" key="1">
    <source>
        <dbReference type="ARBA" id="ARBA00023002"/>
    </source>
</evidence>
<dbReference type="InParanoid" id="A0A1S3K649"/>
<proteinExistence type="predicted"/>
<sequence length="600" mass="65672">MQHISLKKILRKFGPGPVTHAFKGAVVVGASRGIGRQIAITIACEGYQVVAAARTMGSDPTIPGSLVEVSNTALEQHQSLVTPVHCDVGKLQDIQTLVNCAVRDFKGLDLVVYNAGSILWDNVRDIQIKDADWTKDVYVQGAKNVIDCALPHLQKREGGRIVLVAPPINSRYYIGQTPYAVGRYGMTSLMQAYAEQLKGTEISVTSVWPATVTENPVSVMKGVDPKLMRKDSLLAKAVTHIAMEETDSLNGQALIDEDYLRSLGENDFSEFRCDSDNEPPRMVPKDDLDLSGGVVLADLKESSGEGQSKMAASKLRTALVIGASRGIGRQIALTLAKNNFQVGVAAKTVVDNPLKLSGTIMEVSQTIKEIDGFAVPIKCNVRDEKEIEVAVDTCLQVYNGLDLVVYNAGAIMWNKVVETPLKKFDLMMDVNARGAYATIQKVLPYMLEKKRGKIILVSPPIYSRFFKGKTPYAVGKVGMTVLTHGLAEELKGTGVSITSLWPATVIESQVTVVKNVEPRYMRKSTIFADAVLSIANEESERLNGQALIDEDYLRSVGVTDFVQYRCDPDHEPPRMMPKTFPSLLVEEEDQNLNNIMGPKL</sequence>
<gene>
    <name evidence="3" type="primary">LOC106178912</name>
</gene>
<dbReference type="Proteomes" id="UP000085678">
    <property type="component" value="Unplaced"/>
</dbReference>
<dbReference type="GO" id="GO:0016491">
    <property type="term" value="F:oxidoreductase activity"/>
    <property type="evidence" value="ECO:0007669"/>
    <property type="project" value="UniProtKB-KW"/>
</dbReference>
<dbReference type="SUPFAM" id="SSF51735">
    <property type="entry name" value="NAD(P)-binding Rossmann-fold domains"/>
    <property type="match status" value="2"/>
</dbReference>
<dbReference type="PROSITE" id="PS00061">
    <property type="entry name" value="ADH_SHORT"/>
    <property type="match status" value="1"/>
</dbReference>
<evidence type="ECO:0000313" key="3">
    <source>
        <dbReference type="RefSeq" id="XP_013417731.1"/>
    </source>
</evidence>
<dbReference type="RefSeq" id="XP_013417731.1">
    <property type="nucleotide sequence ID" value="XM_013562277.1"/>
</dbReference>
<dbReference type="PRINTS" id="PR00081">
    <property type="entry name" value="GDHRDH"/>
</dbReference>
<reference evidence="3" key="1">
    <citation type="submission" date="2025-08" db="UniProtKB">
        <authorList>
            <consortium name="RefSeq"/>
        </authorList>
    </citation>
    <scope>IDENTIFICATION</scope>
    <source>
        <tissue evidence="3">Gonads</tissue>
    </source>
</reference>
<keyword evidence="2" id="KW-1185">Reference proteome</keyword>